<evidence type="ECO:0000313" key="1">
    <source>
        <dbReference type="EMBL" id="MPC89657.1"/>
    </source>
</evidence>
<accession>A0A5B7J876</accession>
<name>A0A5B7J876_PORTR</name>
<protein>
    <submittedName>
        <fullName evidence="1">Uncharacterized protein</fullName>
    </submittedName>
</protein>
<dbReference type="AlphaFoldDB" id="A0A5B7J876"/>
<gene>
    <name evidence="1" type="ORF">E2C01_084611</name>
</gene>
<organism evidence="1 2">
    <name type="scientific">Portunus trituberculatus</name>
    <name type="common">Swimming crab</name>
    <name type="synonym">Neptunus trituberculatus</name>
    <dbReference type="NCBI Taxonomy" id="210409"/>
    <lineage>
        <taxon>Eukaryota</taxon>
        <taxon>Metazoa</taxon>
        <taxon>Ecdysozoa</taxon>
        <taxon>Arthropoda</taxon>
        <taxon>Crustacea</taxon>
        <taxon>Multicrustacea</taxon>
        <taxon>Malacostraca</taxon>
        <taxon>Eumalacostraca</taxon>
        <taxon>Eucarida</taxon>
        <taxon>Decapoda</taxon>
        <taxon>Pleocyemata</taxon>
        <taxon>Brachyura</taxon>
        <taxon>Eubrachyura</taxon>
        <taxon>Portunoidea</taxon>
        <taxon>Portunidae</taxon>
        <taxon>Portuninae</taxon>
        <taxon>Portunus</taxon>
    </lineage>
</organism>
<sequence length="173" mass="19212">MRQANQPTSGAVAHALPLLKLAGGYTPARRIVMMAVNKYTFSQTLSRAFKLSNTLCPKTMFSCSLPSTFTWHRCTECSNTFVADAISKSAREQTRHLFDTTVEEGNSSAHGYQIAPQHQPTIFDLAFLHRLCLDTCVVPRYFTQMSNPARTAIPFATLRPAMPCYHISASFSS</sequence>
<keyword evidence="2" id="KW-1185">Reference proteome</keyword>
<comment type="caution">
    <text evidence="1">The sequence shown here is derived from an EMBL/GenBank/DDBJ whole genome shotgun (WGS) entry which is preliminary data.</text>
</comment>
<evidence type="ECO:0000313" key="2">
    <source>
        <dbReference type="Proteomes" id="UP000324222"/>
    </source>
</evidence>
<reference evidence="1 2" key="1">
    <citation type="submission" date="2019-05" db="EMBL/GenBank/DDBJ databases">
        <title>Another draft genome of Portunus trituberculatus and its Hox gene families provides insights of decapod evolution.</title>
        <authorList>
            <person name="Jeong J.-H."/>
            <person name="Song I."/>
            <person name="Kim S."/>
            <person name="Choi T."/>
            <person name="Kim D."/>
            <person name="Ryu S."/>
            <person name="Kim W."/>
        </authorList>
    </citation>
    <scope>NUCLEOTIDE SEQUENCE [LARGE SCALE GENOMIC DNA]</scope>
    <source>
        <tissue evidence="1">Muscle</tissue>
    </source>
</reference>
<proteinExistence type="predicted"/>
<dbReference type="EMBL" id="VSRR010081742">
    <property type="protein sequence ID" value="MPC89657.1"/>
    <property type="molecule type" value="Genomic_DNA"/>
</dbReference>
<dbReference type="Proteomes" id="UP000324222">
    <property type="component" value="Unassembled WGS sequence"/>
</dbReference>